<keyword evidence="3" id="KW-0560">Oxidoreductase</keyword>
<dbReference type="PANTHER" id="PTHR43428:SF1">
    <property type="entry name" value="ARSENATE REDUCTASE"/>
    <property type="match status" value="1"/>
</dbReference>
<proteinExistence type="predicted"/>
<protein>
    <submittedName>
        <fullName evidence="3">Arsenate reductase</fullName>
        <ecNumber evidence="3">1.20.4.1</ecNumber>
    </submittedName>
</protein>
<dbReference type="InterPro" id="IPR023485">
    <property type="entry name" value="Ptyr_pPase"/>
</dbReference>
<dbReference type="EC" id="1.20.4.1" evidence="3"/>
<reference evidence="3 4" key="1">
    <citation type="submission" date="2022-09" db="EMBL/GenBank/DDBJ databases">
        <authorList>
            <person name="Kop L."/>
        </authorList>
    </citation>
    <scope>NUCLEOTIDE SEQUENCE [LARGE SCALE GENOMIC DNA]</scope>
    <source>
        <strain evidence="3 4">347</strain>
    </source>
</reference>
<evidence type="ECO:0000313" key="4">
    <source>
        <dbReference type="Proteomes" id="UP001157733"/>
    </source>
</evidence>
<dbReference type="GO" id="GO:0008794">
    <property type="term" value="F:arsenate reductase (glutaredoxin) activity"/>
    <property type="evidence" value="ECO:0007669"/>
    <property type="project" value="UniProtKB-EC"/>
</dbReference>
<dbReference type="InterPro" id="IPR036196">
    <property type="entry name" value="Ptyr_pPase_sf"/>
</dbReference>
<dbReference type="Pfam" id="PF01451">
    <property type="entry name" value="LMWPc"/>
    <property type="match status" value="1"/>
</dbReference>
<dbReference type="Proteomes" id="UP001157733">
    <property type="component" value="Chromosome"/>
</dbReference>
<evidence type="ECO:0000259" key="2">
    <source>
        <dbReference type="SMART" id="SM00226"/>
    </source>
</evidence>
<dbReference type="SUPFAM" id="SSF52788">
    <property type="entry name" value="Phosphotyrosine protein phosphatases I"/>
    <property type="match status" value="1"/>
</dbReference>
<evidence type="ECO:0000256" key="1">
    <source>
        <dbReference type="ARBA" id="ARBA00022849"/>
    </source>
</evidence>
<dbReference type="Gene3D" id="3.40.50.2300">
    <property type="match status" value="1"/>
</dbReference>
<dbReference type="RefSeq" id="WP_282011403.1">
    <property type="nucleotide sequence ID" value="NZ_OX336137.1"/>
</dbReference>
<keyword evidence="4" id="KW-1185">Reference proteome</keyword>
<dbReference type="CDD" id="cd16345">
    <property type="entry name" value="LMWP_ArsC"/>
    <property type="match status" value="1"/>
</dbReference>
<keyword evidence="1" id="KW-0059">Arsenical resistance</keyword>
<evidence type="ECO:0000313" key="3">
    <source>
        <dbReference type="EMBL" id="CAI2718508.1"/>
    </source>
</evidence>
<gene>
    <name evidence="3" type="ORF">NSPWAT_1649</name>
</gene>
<organism evidence="3 4">
    <name type="scientific">Nitrospina watsonii</name>
    <dbReference type="NCBI Taxonomy" id="1323948"/>
    <lineage>
        <taxon>Bacteria</taxon>
        <taxon>Pseudomonadati</taxon>
        <taxon>Nitrospinota/Tectimicrobiota group</taxon>
        <taxon>Nitrospinota</taxon>
        <taxon>Nitrospinia</taxon>
        <taxon>Nitrospinales</taxon>
        <taxon>Nitrospinaceae</taxon>
        <taxon>Nitrospina</taxon>
    </lineage>
</organism>
<sequence>MKTGVEKRKSCFNVLFLCTGTSARSILAEAILNNWGESRFCAYSAGSHPAGTIHPLAFELLVQRGHLMSALRSKSWEEFTRPGAPVFDVVVTVCDNAAGEVCPVWPGSPLTAHWSLKDPAGAQGSHEERMAMIERVYEELERRIEVLLEPRLEASDPVSLAERLKQSEAASSGECK</sequence>
<dbReference type="SMART" id="SM00226">
    <property type="entry name" value="LMWPc"/>
    <property type="match status" value="1"/>
</dbReference>
<dbReference type="PANTHER" id="PTHR43428">
    <property type="entry name" value="ARSENATE REDUCTASE"/>
    <property type="match status" value="1"/>
</dbReference>
<dbReference type="EMBL" id="OX336137">
    <property type="protein sequence ID" value="CAI2718508.1"/>
    <property type="molecule type" value="Genomic_DNA"/>
</dbReference>
<name>A0ABN8VYZ4_9BACT</name>
<accession>A0ABN8VYZ4</accession>
<feature type="domain" description="Phosphotyrosine protein phosphatase I" evidence="2">
    <location>
        <begin position="12"/>
        <end position="150"/>
    </location>
</feature>